<dbReference type="EMBL" id="HBUE01063543">
    <property type="protein sequence ID" value="CAG6469714.1"/>
    <property type="molecule type" value="Transcribed_RNA"/>
</dbReference>
<feature type="region of interest" description="Disordered" evidence="1">
    <location>
        <begin position="1"/>
        <end position="24"/>
    </location>
</feature>
<accession>A0A8D8B8W2</accession>
<evidence type="ECO:0000256" key="1">
    <source>
        <dbReference type="SAM" id="MobiDB-lite"/>
    </source>
</evidence>
<evidence type="ECO:0000313" key="2">
    <source>
        <dbReference type="EMBL" id="CAG6469714.1"/>
    </source>
</evidence>
<dbReference type="AlphaFoldDB" id="A0A8D8B8W2"/>
<name>A0A8D8B8W2_CULPI</name>
<reference evidence="2" key="1">
    <citation type="submission" date="2021-05" db="EMBL/GenBank/DDBJ databases">
        <authorList>
            <person name="Alioto T."/>
            <person name="Alioto T."/>
            <person name="Gomez Garrido J."/>
        </authorList>
    </citation>
    <scope>NUCLEOTIDE SEQUENCE</scope>
</reference>
<organism evidence="2">
    <name type="scientific">Culex pipiens</name>
    <name type="common">House mosquito</name>
    <dbReference type="NCBI Taxonomy" id="7175"/>
    <lineage>
        <taxon>Eukaryota</taxon>
        <taxon>Metazoa</taxon>
        <taxon>Ecdysozoa</taxon>
        <taxon>Arthropoda</taxon>
        <taxon>Hexapoda</taxon>
        <taxon>Insecta</taxon>
        <taxon>Pterygota</taxon>
        <taxon>Neoptera</taxon>
        <taxon>Endopterygota</taxon>
        <taxon>Diptera</taxon>
        <taxon>Nematocera</taxon>
        <taxon>Culicoidea</taxon>
        <taxon>Culicidae</taxon>
        <taxon>Culicinae</taxon>
        <taxon>Culicini</taxon>
        <taxon>Culex</taxon>
        <taxon>Culex</taxon>
    </lineage>
</organism>
<proteinExistence type="predicted"/>
<protein>
    <submittedName>
        <fullName evidence="2">(northern house mosquito) hypothetical protein</fullName>
    </submittedName>
</protein>
<sequence length="141" mass="16163">MLRTVGDDEEETNGHKIHPTPPDRSGYLFPPLTFPANLCVRVHDGKHTAKYLFFLPRAEISRSCAKRKPLAELAIFGHFRIKISHHDNYNTCHHQRKIVSTCLTSSPSVARRRWVGSTLRSRIPDLHLSLLFRFNDHLGGK</sequence>